<keyword evidence="18 27" id="KW-0472">Membrane</keyword>
<dbReference type="GO" id="GO:0008658">
    <property type="term" value="F:penicillin binding"/>
    <property type="evidence" value="ECO:0007669"/>
    <property type="project" value="InterPro"/>
</dbReference>
<evidence type="ECO:0000259" key="28">
    <source>
        <dbReference type="Pfam" id="PF00905"/>
    </source>
</evidence>
<name>A0AAP4EZF6_9FIRM</name>
<keyword evidence="14" id="KW-0133">Cell shape</keyword>
<evidence type="ECO:0000256" key="19">
    <source>
        <dbReference type="ARBA" id="ARBA00023251"/>
    </source>
</evidence>
<dbReference type="Gene3D" id="1.10.3810.10">
    <property type="entry name" value="Biosynthetic peptidoglycan transglycosylase-like"/>
    <property type="match status" value="1"/>
</dbReference>
<feature type="compositionally biased region" description="Low complexity" evidence="26">
    <location>
        <begin position="897"/>
        <end position="908"/>
    </location>
</feature>
<reference evidence="30 31" key="1">
    <citation type="submission" date="2023-05" db="EMBL/GenBank/DDBJ databases">
        <title>[ruminococcus] sp. nov., isolated from a pig farm feces dump.</title>
        <authorList>
            <person name="Chang Y.-H."/>
        </authorList>
    </citation>
    <scope>NUCLEOTIDE SEQUENCE [LARGE SCALE GENOMIC DNA]</scope>
    <source>
        <strain evidence="30 31">YH-rum2234</strain>
    </source>
</reference>
<comment type="similarity">
    <text evidence="4">In the C-terminal section; belongs to the transpeptidase family.</text>
</comment>
<evidence type="ECO:0000256" key="21">
    <source>
        <dbReference type="ARBA" id="ARBA00023316"/>
    </source>
</evidence>
<feature type="region of interest" description="Disordered" evidence="26">
    <location>
        <begin position="865"/>
        <end position="908"/>
    </location>
</feature>
<dbReference type="GO" id="GO:0005886">
    <property type="term" value="C:plasma membrane"/>
    <property type="evidence" value="ECO:0007669"/>
    <property type="project" value="UniProtKB-SubCell"/>
</dbReference>
<evidence type="ECO:0000256" key="24">
    <source>
        <dbReference type="ARBA" id="ARBA00049902"/>
    </source>
</evidence>
<keyword evidence="13" id="KW-0378">Hydrolase</keyword>
<dbReference type="SUPFAM" id="SSF53955">
    <property type="entry name" value="Lysozyme-like"/>
    <property type="match status" value="1"/>
</dbReference>
<dbReference type="InterPro" id="IPR023346">
    <property type="entry name" value="Lysozyme-like_dom_sf"/>
</dbReference>
<evidence type="ECO:0000256" key="25">
    <source>
        <dbReference type="ARBA" id="ARBA00060592"/>
    </source>
</evidence>
<dbReference type="GO" id="GO:0046677">
    <property type="term" value="P:response to antibiotic"/>
    <property type="evidence" value="ECO:0007669"/>
    <property type="project" value="UniProtKB-KW"/>
</dbReference>
<keyword evidence="20" id="KW-0511">Multifunctional enzyme</keyword>
<dbReference type="InterPro" id="IPR001460">
    <property type="entry name" value="PCN-bd_Tpept"/>
</dbReference>
<dbReference type="Gene3D" id="3.40.710.10">
    <property type="entry name" value="DD-peptidase/beta-lactamase superfamily"/>
    <property type="match status" value="1"/>
</dbReference>
<keyword evidence="31" id="KW-1185">Reference proteome</keyword>
<keyword evidence="8" id="KW-0121">Carboxypeptidase</keyword>
<protein>
    <recommendedName>
        <fullName evidence="7">Penicillin-binding protein 1A</fullName>
        <ecNumber evidence="23">2.4.99.28</ecNumber>
        <ecNumber evidence="6">3.4.16.4</ecNumber>
    </recommendedName>
</protein>
<evidence type="ECO:0000256" key="27">
    <source>
        <dbReference type="SAM" id="Phobius"/>
    </source>
</evidence>
<dbReference type="Pfam" id="PF00905">
    <property type="entry name" value="Transpeptidase"/>
    <property type="match status" value="1"/>
</dbReference>
<keyword evidence="12 27" id="KW-0812">Transmembrane</keyword>
<dbReference type="GO" id="GO:0009252">
    <property type="term" value="P:peptidoglycan biosynthetic process"/>
    <property type="evidence" value="ECO:0007669"/>
    <property type="project" value="UniProtKB-KW"/>
</dbReference>
<evidence type="ECO:0000256" key="3">
    <source>
        <dbReference type="ARBA" id="ARBA00004752"/>
    </source>
</evidence>
<sequence length="908" mass="99779">MNYGKSGLKKQIHACSSKSVKRKTKAAVLTFKLFLLGLITLFVACVFVGLGMFRGMLNSAPDLSTLDMSPNASATILYDAEGNEIETLVMAGSNRQPVEYSQIPKNLVNAIVAIEDSRFWTHKGVDIKGMTRAVFSGLLTRKMEQGASTITQQLIKNVAFDGGMETNFGATVKRKVQEQYLAIQLEKTMDKKIILQNYLNTINLGANTLGVQAASQRYFGKDVSELNLSECAVIAAVTSSPGRYNPITHPEDNAKRRDIVLENMYEQGYITQEERLAAQTDDVYVQIQEVEAARSNEPSVYSYFVDETIVQALADLQEKAGYSETEARNLLYSGGLRIYTTQDPRLQAIVDEEISDPDNYAHSEILYSFTYRLSVTHKDGTTDHYSEANIKSWLRQQTGEETIKLIFATEDEIRQHVEAYKETVVKTDDMIQGERLDITLQPQSSCVLMDQETGYVLAINGGRGEKPTSMSLNRATDTLRQPGSTFKVLTAFAPALDSAGATLGSVYYDEPYSVDEKDFKNWWGSQYVGYANIRDGVTYSMNIIALKTLMNTVTPQLGYQYALDFGITSLVESEVNQTTGQVYTDIGAPLCLGGITYGVSNLELTAAYAAIANRGIYTKPVYYTKIVDSNGKIIIDNEPETRTVLKESTSWLLTNAMEDVCVSSHLYNRTSIHTSKPETKIPNMPTAGKTGTTTNTNDIWFVGYTPYYTMGIWQGYDENSPLDTGDDVRTMWYNIMSRACEKLPAKEFPEKPGTIEEVQICHKSGKLAVPGICDADPEGNMIYTEYFARGTAPTEVCDHHVKVTVCSLSGALASEFCPEALKQNRVYRTLTDEATGVTDDNAYLLPATLKNSTCPIHTGFGFPFLTDENGQPIPGETTPGDGSGTIPGTTGTGNNGTGSTNSGSPTGP</sequence>
<dbReference type="Pfam" id="PF00912">
    <property type="entry name" value="Transgly"/>
    <property type="match status" value="1"/>
</dbReference>
<dbReference type="GO" id="GO:0009002">
    <property type="term" value="F:serine-type D-Ala-D-Ala carboxypeptidase activity"/>
    <property type="evidence" value="ECO:0007669"/>
    <property type="project" value="UniProtKB-EC"/>
</dbReference>
<evidence type="ECO:0000256" key="17">
    <source>
        <dbReference type="ARBA" id="ARBA00022989"/>
    </source>
</evidence>
<evidence type="ECO:0000256" key="11">
    <source>
        <dbReference type="ARBA" id="ARBA00022679"/>
    </source>
</evidence>
<comment type="pathway">
    <text evidence="3">Cell wall biogenesis; peptidoglycan biosynthesis.</text>
</comment>
<evidence type="ECO:0000256" key="7">
    <source>
        <dbReference type="ARBA" id="ARBA00018638"/>
    </source>
</evidence>
<evidence type="ECO:0000256" key="15">
    <source>
        <dbReference type="ARBA" id="ARBA00022968"/>
    </source>
</evidence>
<organism evidence="30 31">
    <name type="scientific">Fusibacillus kribbianus</name>
    <dbReference type="NCBI Taxonomy" id="3044208"/>
    <lineage>
        <taxon>Bacteria</taxon>
        <taxon>Bacillati</taxon>
        <taxon>Bacillota</taxon>
        <taxon>Clostridia</taxon>
        <taxon>Lachnospirales</taxon>
        <taxon>Lachnospiraceae</taxon>
        <taxon>Fusibacillus</taxon>
    </lineage>
</organism>
<dbReference type="AlphaFoldDB" id="A0AAP4EZF6"/>
<proteinExistence type="inferred from homology"/>
<dbReference type="InterPro" id="IPR036950">
    <property type="entry name" value="PBP_transglycosylase"/>
</dbReference>
<comment type="similarity">
    <text evidence="5">In the N-terminal section; belongs to the glycosyltransferase 51 family.</text>
</comment>
<evidence type="ECO:0000256" key="4">
    <source>
        <dbReference type="ARBA" id="ARBA00007090"/>
    </source>
</evidence>
<evidence type="ECO:0000259" key="29">
    <source>
        <dbReference type="Pfam" id="PF00912"/>
    </source>
</evidence>
<evidence type="ECO:0000313" key="31">
    <source>
        <dbReference type="Proteomes" id="UP001300383"/>
    </source>
</evidence>
<keyword evidence="15" id="KW-0735">Signal-anchor</keyword>
<evidence type="ECO:0000256" key="26">
    <source>
        <dbReference type="SAM" id="MobiDB-lite"/>
    </source>
</evidence>
<dbReference type="EC" id="2.4.99.28" evidence="23"/>
<evidence type="ECO:0000256" key="5">
    <source>
        <dbReference type="ARBA" id="ARBA00007739"/>
    </source>
</evidence>
<evidence type="ECO:0000313" key="30">
    <source>
        <dbReference type="EMBL" id="MDI9242996.1"/>
    </source>
</evidence>
<comment type="function">
    <text evidence="1">Cell wall formation. Synthesis of cross-linked peptidoglycan from the lipid intermediates. The enzyme has a penicillin-insensitive transglycosylase N-terminal domain (formation of linear glycan strands) and a penicillin-sensitive transpeptidase C-terminal domain (cross-linking of the peptide subunits).</text>
</comment>
<feature type="transmembrane region" description="Helical" evidence="27">
    <location>
        <begin position="26"/>
        <end position="53"/>
    </location>
</feature>
<dbReference type="GO" id="GO:0006508">
    <property type="term" value="P:proteolysis"/>
    <property type="evidence" value="ECO:0007669"/>
    <property type="project" value="UniProtKB-KW"/>
</dbReference>
<dbReference type="FunFam" id="1.10.3810.10:FF:000001">
    <property type="entry name" value="Penicillin-binding protein 1A"/>
    <property type="match status" value="1"/>
</dbReference>
<evidence type="ECO:0000256" key="23">
    <source>
        <dbReference type="ARBA" id="ARBA00044770"/>
    </source>
</evidence>
<dbReference type="GO" id="GO:0071555">
    <property type="term" value="P:cell wall organization"/>
    <property type="evidence" value="ECO:0007669"/>
    <property type="project" value="UniProtKB-KW"/>
</dbReference>
<dbReference type="PANTHER" id="PTHR32282">
    <property type="entry name" value="BINDING PROTEIN TRANSPEPTIDASE, PUTATIVE-RELATED"/>
    <property type="match status" value="1"/>
</dbReference>
<keyword evidence="16" id="KW-0573">Peptidoglycan synthesis</keyword>
<keyword evidence="11 30" id="KW-0808">Transferase</keyword>
<comment type="catalytic activity">
    <reaction evidence="22">
        <text>Preferential cleavage: (Ac)2-L-Lys-D-Ala-|-D-Ala. Also transpeptidation of peptidyl-alanyl moieties that are N-acyl substituents of D-alanine.</text>
        <dbReference type="EC" id="3.4.16.4"/>
    </reaction>
</comment>
<feature type="domain" description="Glycosyl transferase family 51" evidence="29">
    <location>
        <begin position="83"/>
        <end position="264"/>
    </location>
</feature>
<dbReference type="InterPro" id="IPR050396">
    <property type="entry name" value="Glycosyltr_51/Transpeptidase"/>
</dbReference>
<evidence type="ECO:0000256" key="10">
    <source>
        <dbReference type="ARBA" id="ARBA00022676"/>
    </source>
</evidence>
<comment type="subcellular location">
    <subcellularLocation>
        <location evidence="2">Cell membrane</location>
        <topology evidence="2">Single-pass type II membrane protein</topology>
    </subcellularLocation>
</comment>
<keyword evidence="19" id="KW-0046">Antibiotic resistance</keyword>
<dbReference type="Proteomes" id="UP001300383">
    <property type="component" value="Unassembled WGS sequence"/>
</dbReference>
<dbReference type="InterPro" id="IPR001264">
    <property type="entry name" value="Glyco_trans_51"/>
</dbReference>
<evidence type="ECO:0000256" key="13">
    <source>
        <dbReference type="ARBA" id="ARBA00022801"/>
    </source>
</evidence>
<evidence type="ECO:0000256" key="6">
    <source>
        <dbReference type="ARBA" id="ARBA00012448"/>
    </source>
</evidence>
<evidence type="ECO:0000256" key="20">
    <source>
        <dbReference type="ARBA" id="ARBA00023268"/>
    </source>
</evidence>
<evidence type="ECO:0000256" key="22">
    <source>
        <dbReference type="ARBA" id="ARBA00034000"/>
    </source>
</evidence>
<evidence type="ECO:0000256" key="18">
    <source>
        <dbReference type="ARBA" id="ARBA00023136"/>
    </source>
</evidence>
<dbReference type="GO" id="GO:0008360">
    <property type="term" value="P:regulation of cell shape"/>
    <property type="evidence" value="ECO:0007669"/>
    <property type="project" value="UniProtKB-KW"/>
</dbReference>
<dbReference type="RefSeq" id="WP_283231431.1">
    <property type="nucleotide sequence ID" value="NZ_JASGBQ010000023.1"/>
</dbReference>
<dbReference type="PANTHER" id="PTHR32282:SF33">
    <property type="entry name" value="PEPTIDOGLYCAN GLYCOSYLTRANSFERASE"/>
    <property type="match status" value="1"/>
</dbReference>
<evidence type="ECO:0000256" key="2">
    <source>
        <dbReference type="ARBA" id="ARBA00004401"/>
    </source>
</evidence>
<gene>
    <name evidence="30" type="ORF">QJ036_11025</name>
</gene>
<evidence type="ECO:0000256" key="8">
    <source>
        <dbReference type="ARBA" id="ARBA00022645"/>
    </source>
</evidence>
<evidence type="ECO:0000256" key="9">
    <source>
        <dbReference type="ARBA" id="ARBA00022670"/>
    </source>
</evidence>
<evidence type="ECO:0000256" key="1">
    <source>
        <dbReference type="ARBA" id="ARBA00002624"/>
    </source>
</evidence>
<evidence type="ECO:0000256" key="16">
    <source>
        <dbReference type="ARBA" id="ARBA00022984"/>
    </source>
</evidence>
<evidence type="ECO:0000256" key="12">
    <source>
        <dbReference type="ARBA" id="ARBA00022692"/>
    </source>
</evidence>
<dbReference type="EMBL" id="JASGBQ010000023">
    <property type="protein sequence ID" value="MDI9242996.1"/>
    <property type="molecule type" value="Genomic_DNA"/>
</dbReference>
<comment type="caution">
    <text evidence="30">The sequence shown here is derived from an EMBL/GenBank/DDBJ whole genome shotgun (WGS) entry which is preliminary data.</text>
</comment>
<dbReference type="EC" id="3.4.16.4" evidence="6"/>
<comment type="pathway">
    <text evidence="25">Glycan biosynthesis.</text>
</comment>
<comment type="catalytic activity">
    <reaction evidence="24">
        <text>[GlcNAc-(1-&gt;4)-Mur2Ac(oyl-L-Ala-gamma-D-Glu-L-Lys-D-Ala-D-Ala)](n)-di-trans,octa-cis-undecaprenyl diphosphate + beta-D-GlcNAc-(1-&gt;4)-Mur2Ac(oyl-L-Ala-gamma-D-Glu-L-Lys-D-Ala-D-Ala)-di-trans,octa-cis-undecaprenyl diphosphate = [GlcNAc-(1-&gt;4)-Mur2Ac(oyl-L-Ala-gamma-D-Glu-L-Lys-D-Ala-D-Ala)](n+1)-di-trans,octa-cis-undecaprenyl diphosphate + di-trans,octa-cis-undecaprenyl diphosphate + H(+)</text>
        <dbReference type="Rhea" id="RHEA:23708"/>
        <dbReference type="Rhea" id="RHEA-COMP:9602"/>
        <dbReference type="Rhea" id="RHEA-COMP:9603"/>
        <dbReference type="ChEBI" id="CHEBI:15378"/>
        <dbReference type="ChEBI" id="CHEBI:58405"/>
        <dbReference type="ChEBI" id="CHEBI:60033"/>
        <dbReference type="ChEBI" id="CHEBI:78435"/>
        <dbReference type="EC" id="2.4.99.28"/>
    </reaction>
</comment>
<dbReference type="SUPFAM" id="SSF56601">
    <property type="entry name" value="beta-lactamase/transpeptidase-like"/>
    <property type="match status" value="1"/>
</dbReference>
<keyword evidence="17 27" id="KW-1133">Transmembrane helix</keyword>
<accession>A0AAP4EZF6</accession>
<feature type="domain" description="Penicillin-binding protein transpeptidase" evidence="28">
    <location>
        <begin position="445"/>
        <end position="707"/>
    </location>
</feature>
<keyword evidence="10 30" id="KW-0328">Glycosyltransferase</keyword>
<keyword evidence="9" id="KW-0645">Protease</keyword>
<feature type="compositionally biased region" description="Gly residues" evidence="26">
    <location>
        <begin position="881"/>
        <end position="896"/>
    </location>
</feature>
<dbReference type="InterPro" id="IPR012338">
    <property type="entry name" value="Beta-lactam/transpept-like"/>
</dbReference>
<dbReference type="GO" id="GO:0008955">
    <property type="term" value="F:peptidoglycan glycosyltransferase activity"/>
    <property type="evidence" value="ECO:0007669"/>
    <property type="project" value="UniProtKB-EC"/>
</dbReference>
<keyword evidence="21" id="KW-0961">Cell wall biogenesis/degradation</keyword>
<evidence type="ECO:0000256" key="14">
    <source>
        <dbReference type="ARBA" id="ARBA00022960"/>
    </source>
</evidence>